<name>A0A3G3K4L1_9BACL</name>
<evidence type="ECO:0000259" key="6">
    <source>
        <dbReference type="PROSITE" id="PS50110"/>
    </source>
</evidence>
<dbReference type="InterPro" id="IPR039420">
    <property type="entry name" value="WalR-like"/>
</dbReference>
<dbReference type="GO" id="GO:0006355">
    <property type="term" value="P:regulation of DNA-templated transcription"/>
    <property type="evidence" value="ECO:0007669"/>
    <property type="project" value="InterPro"/>
</dbReference>
<keyword evidence="2" id="KW-0805">Transcription regulation</keyword>
<evidence type="ECO:0000256" key="5">
    <source>
        <dbReference type="PROSITE-ProRule" id="PRU00169"/>
    </source>
</evidence>
<dbReference type="PROSITE" id="PS50110">
    <property type="entry name" value="RESPONSE_REGULATORY"/>
    <property type="match status" value="1"/>
</dbReference>
<evidence type="ECO:0000256" key="1">
    <source>
        <dbReference type="ARBA" id="ARBA00022553"/>
    </source>
</evidence>
<organism evidence="7 8">
    <name type="scientific">Cohnella candidum</name>
    <dbReference type="NCBI Taxonomy" id="2674991"/>
    <lineage>
        <taxon>Bacteria</taxon>
        <taxon>Bacillati</taxon>
        <taxon>Bacillota</taxon>
        <taxon>Bacilli</taxon>
        <taxon>Bacillales</taxon>
        <taxon>Paenibacillaceae</taxon>
        <taxon>Cohnella</taxon>
    </lineage>
</organism>
<dbReference type="KEGG" id="coh:EAV92_24035"/>
<evidence type="ECO:0000313" key="8">
    <source>
        <dbReference type="Proteomes" id="UP000269097"/>
    </source>
</evidence>
<feature type="modified residue" description="4-aspartylphosphate" evidence="5">
    <location>
        <position position="79"/>
    </location>
</feature>
<dbReference type="GO" id="GO:0003677">
    <property type="term" value="F:DNA binding"/>
    <property type="evidence" value="ECO:0007669"/>
    <property type="project" value="UniProtKB-KW"/>
</dbReference>
<gene>
    <name evidence="7" type="ORF">EAV92_24035</name>
</gene>
<evidence type="ECO:0000256" key="4">
    <source>
        <dbReference type="ARBA" id="ARBA00023163"/>
    </source>
</evidence>
<dbReference type="SUPFAM" id="SSF52172">
    <property type="entry name" value="CheY-like"/>
    <property type="match status" value="1"/>
</dbReference>
<keyword evidence="8" id="KW-1185">Reference proteome</keyword>
<keyword evidence="1 5" id="KW-0597">Phosphoprotein</keyword>
<keyword evidence="4" id="KW-0804">Transcription</keyword>
<feature type="domain" description="Response regulatory" evidence="6">
    <location>
        <begin position="28"/>
        <end position="147"/>
    </location>
</feature>
<evidence type="ECO:0000313" key="7">
    <source>
        <dbReference type="EMBL" id="AYQ75340.1"/>
    </source>
</evidence>
<accession>A0A3G3K4L1</accession>
<reference evidence="7 8" key="1">
    <citation type="submission" date="2018-10" db="EMBL/GenBank/DDBJ databases">
        <title>Genome Sequence of Cohnella sp.</title>
        <authorList>
            <person name="Srinivasan S."/>
            <person name="Kim M.K."/>
        </authorList>
    </citation>
    <scope>NUCLEOTIDE SEQUENCE [LARGE SCALE GENOMIC DNA]</scope>
    <source>
        <strain evidence="7 8">18JY8-7</strain>
    </source>
</reference>
<dbReference type="SMART" id="SM00448">
    <property type="entry name" value="REC"/>
    <property type="match status" value="1"/>
</dbReference>
<dbReference type="PANTHER" id="PTHR43214">
    <property type="entry name" value="TWO-COMPONENT RESPONSE REGULATOR"/>
    <property type="match status" value="1"/>
</dbReference>
<dbReference type="InterPro" id="IPR011006">
    <property type="entry name" value="CheY-like_superfamily"/>
</dbReference>
<evidence type="ECO:0000256" key="3">
    <source>
        <dbReference type="ARBA" id="ARBA00023125"/>
    </source>
</evidence>
<dbReference type="GO" id="GO:0000160">
    <property type="term" value="P:phosphorelay signal transduction system"/>
    <property type="evidence" value="ECO:0007669"/>
    <property type="project" value="InterPro"/>
</dbReference>
<dbReference type="InterPro" id="IPR001789">
    <property type="entry name" value="Sig_transdc_resp-reg_receiver"/>
</dbReference>
<dbReference type="InterPro" id="IPR016032">
    <property type="entry name" value="Sig_transdc_resp-reg_C-effctor"/>
</dbReference>
<dbReference type="SUPFAM" id="SSF46894">
    <property type="entry name" value="C-terminal effector domain of the bipartite response regulators"/>
    <property type="match status" value="1"/>
</dbReference>
<keyword evidence="3 7" id="KW-0238">DNA-binding</keyword>
<dbReference type="Pfam" id="PF00072">
    <property type="entry name" value="Response_reg"/>
    <property type="match status" value="1"/>
</dbReference>
<sequence>MVAARQTDRSGNAVIGGRIEVESEQTIRVFVCEDDPVYSRLLSERLGKESDFKVVGTAVNRETLMQASGSTPFDLLLLDLNLAGKNMEGLEIALDFRNRFPDLKVIVLSSIEDEEIVSHMLGFGGVANYITKDYLEDIPSAVRAAFQGRSGIHHSAAPKVLSALSARQDQELKTKITSKQIQILRLLDAGYNRREISDMLFYSEYTINNELCKVSSALKGKFPYLEWLRLKKHNSKEILQLAKQLHLF</sequence>
<protein>
    <submittedName>
        <fullName evidence="7">DNA-binding response regulator</fullName>
    </submittedName>
</protein>
<proteinExistence type="predicted"/>
<dbReference type="AlphaFoldDB" id="A0A3G3K4L1"/>
<evidence type="ECO:0000256" key="2">
    <source>
        <dbReference type="ARBA" id="ARBA00023015"/>
    </source>
</evidence>
<dbReference type="Proteomes" id="UP000269097">
    <property type="component" value="Chromosome"/>
</dbReference>
<dbReference type="PANTHER" id="PTHR43214:SF43">
    <property type="entry name" value="TWO-COMPONENT RESPONSE REGULATOR"/>
    <property type="match status" value="1"/>
</dbReference>
<dbReference type="EMBL" id="CP033433">
    <property type="protein sequence ID" value="AYQ75340.1"/>
    <property type="molecule type" value="Genomic_DNA"/>
</dbReference>
<dbReference type="Gene3D" id="3.40.50.2300">
    <property type="match status" value="1"/>
</dbReference>